<dbReference type="PROSITE" id="PS00383">
    <property type="entry name" value="TYR_PHOSPHATASE_1"/>
    <property type="match status" value="1"/>
</dbReference>
<feature type="domain" description="Tyrosine specific protein phosphatases" evidence="1">
    <location>
        <begin position="112"/>
        <end position="141"/>
    </location>
</feature>
<evidence type="ECO:0000259" key="1">
    <source>
        <dbReference type="PROSITE" id="PS50056"/>
    </source>
</evidence>
<sequence>MSYSPEWVLVEELAKSPRPGYPVGQESLREVGTDEVDDWIVEVREMGVRSIICLLSDDQLPFYSGLPSGLIQYYLDAGFDVTHIPEEDYRRPPLSEGKAALAAAAFENMEKPVLVHCSAGIARTGVAIDAIMASRRIDLDP</sequence>
<organism evidence="2">
    <name type="scientific">uncultured marine group II/III euryarchaeote KM3_33_H04</name>
    <dbReference type="NCBI Taxonomy" id="1456436"/>
    <lineage>
        <taxon>Archaea</taxon>
        <taxon>Methanobacteriati</taxon>
        <taxon>Methanobacteriota</taxon>
        <taxon>environmental samples</taxon>
    </lineage>
</organism>
<dbReference type="SUPFAM" id="SSF52799">
    <property type="entry name" value="(Phosphotyrosine protein) phosphatases II"/>
    <property type="match status" value="1"/>
</dbReference>
<name>A0A075H379_9EURY</name>
<proteinExistence type="predicted"/>
<dbReference type="InterPro" id="IPR000387">
    <property type="entry name" value="Tyr_Pase_dom"/>
</dbReference>
<dbReference type="Gene3D" id="3.90.190.10">
    <property type="entry name" value="Protein tyrosine phosphatase superfamily"/>
    <property type="match status" value="1"/>
</dbReference>
<dbReference type="Pfam" id="PF22785">
    <property type="entry name" value="Tc-R-P"/>
    <property type="match status" value="1"/>
</dbReference>
<dbReference type="EMBL" id="KF900848">
    <property type="protein sequence ID" value="AIF08952.1"/>
    <property type="molecule type" value="Genomic_DNA"/>
</dbReference>
<dbReference type="AlphaFoldDB" id="A0A075H379"/>
<dbReference type="InterPro" id="IPR029021">
    <property type="entry name" value="Prot-tyrosine_phosphatase-like"/>
</dbReference>
<accession>A0A075H379</accession>
<dbReference type="InterPro" id="IPR016130">
    <property type="entry name" value="Tyr_Pase_AS"/>
</dbReference>
<reference evidence="2" key="1">
    <citation type="journal article" date="2014" name="Genome Biol. Evol.">
        <title>Pangenome evidence for extensive interdomain horizontal transfer affecting lineage core and shell genes in uncultured planktonic thaumarchaeota and euryarchaeota.</title>
        <authorList>
            <person name="Deschamps P."/>
            <person name="Zivanovic Y."/>
            <person name="Moreira D."/>
            <person name="Rodriguez-Valera F."/>
            <person name="Lopez-Garcia P."/>
        </authorList>
    </citation>
    <scope>NUCLEOTIDE SEQUENCE</scope>
</reference>
<dbReference type="PROSITE" id="PS50056">
    <property type="entry name" value="TYR_PHOSPHATASE_2"/>
    <property type="match status" value="1"/>
</dbReference>
<protein>
    <recommendedName>
        <fullName evidence="1">Tyrosine specific protein phosphatases domain-containing protein</fullName>
    </recommendedName>
</protein>
<evidence type="ECO:0000313" key="2">
    <source>
        <dbReference type="EMBL" id="AIF08952.1"/>
    </source>
</evidence>